<protein>
    <recommendedName>
        <fullName evidence="2">Adaptor protein ClpS core domain-containing protein</fullName>
    </recommendedName>
</protein>
<organism evidence="1">
    <name type="scientific">marine sediment metagenome</name>
    <dbReference type="NCBI Taxonomy" id="412755"/>
    <lineage>
        <taxon>unclassified sequences</taxon>
        <taxon>metagenomes</taxon>
        <taxon>ecological metagenomes</taxon>
    </lineage>
</organism>
<dbReference type="AlphaFoldDB" id="X0UIV2"/>
<name>X0UIV2_9ZZZZ</name>
<dbReference type="EMBL" id="BARS01028185">
    <property type="protein sequence ID" value="GAG05515.1"/>
    <property type="molecule type" value="Genomic_DNA"/>
</dbReference>
<proteinExistence type="predicted"/>
<evidence type="ECO:0000313" key="1">
    <source>
        <dbReference type="EMBL" id="GAG05515.1"/>
    </source>
</evidence>
<evidence type="ECO:0008006" key="2">
    <source>
        <dbReference type="Google" id="ProtNLM"/>
    </source>
</evidence>
<feature type="non-terminal residue" evidence="1">
    <location>
        <position position="1"/>
    </location>
</feature>
<dbReference type="Gene3D" id="3.30.1390.10">
    <property type="match status" value="1"/>
</dbReference>
<dbReference type="InterPro" id="IPR014719">
    <property type="entry name" value="Ribosomal_bL12_C/ClpS-like"/>
</dbReference>
<reference evidence="1" key="1">
    <citation type="journal article" date="2014" name="Front. Microbiol.">
        <title>High frequency of phylogenetically diverse reductive dehalogenase-homologous genes in deep subseafloor sedimentary metagenomes.</title>
        <authorList>
            <person name="Kawai M."/>
            <person name="Futagami T."/>
            <person name="Toyoda A."/>
            <person name="Takaki Y."/>
            <person name="Nishi S."/>
            <person name="Hori S."/>
            <person name="Arai W."/>
            <person name="Tsubouchi T."/>
            <person name="Morono Y."/>
            <person name="Uchiyama I."/>
            <person name="Ito T."/>
            <person name="Fujiyama A."/>
            <person name="Inagaki F."/>
            <person name="Takami H."/>
        </authorList>
    </citation>
    <scope>NUCLEOTIDE SEQUENCE</scope>
    <source>
        <strain evidence="1">Expedition CK06-06</strain>
    </source>
</reference>
<sequence length="48" mass="5352">NEQEAIEKTIEAHETGVSLLLVTSKERAELYVEQFASLSLTVTCEPDE</sequence>
<comment type="caution">
    <text evidence="1">The sequence shown here is derived from an EMBL/GenBank/DDBJ whole genome shotgun (WGS) entry which is preliminary data.</text>
</comment>
<gene>
    <name evidence="1" type="ORF">S01H1_44200</name>
</gene>
<dbReference type="SUPFAM" id="SSF54736">
    <property type="entry name" value="ClpS-like"/>
    <property type="match status" value="1"/>
</dbReference>
<accession>X0UIV2</accession>